<evidence type="ECO:0000313" key="2">
    <source>
        <dbReference type="Proteomes" id="UP001152798"/>
    </source>
</evidence>
<accession>A0A9P0HIX5</accession>
<proteinExistence type="predicted"/>
<sequence length="238" mass="28256">MDGSGDLRRNSWESSYHYYRQLFEDRSRLTWQEEARIKHTKMKECTALLNKEFWKNVNSITRMYFKMVELQKTIIMVENKINEIWKEYAESHPNEVKYSSGSELSCRYSDSKSCSEKPQRKNTQSVVNKWYKTRVVKYKIASEFAAELRLAILIAIQNTATAQSVLAMSSNFSMLEEKRHWFRSQIHTLRNNIKQLAMSSHLLRAELNSDQFADHCINLTEKKMKPKLKRKKVIKRTL</sequence>
<keyword evidence="2" id="KW-1185">Reference proteome</keyword>
<evidence type="ECO:0000313" key="1">
    <source>
        <dbReference type="EMBL" id="CAH1402604.1"/>
    </source>
</evidence>
<dbReference type="AlphaFoldDB" id="A0A9P0HIX5"/>
<dbReference type="OrthoDB" id="6623194at2759"/>
<dbReference type="Proteomes" id="UP001152798">
    <property type="component" value="Chromosome 5"/>
</dbReference>
<organism evidence="1 2">
    <name type="scientific">Nezara viridula</name>
    <name type="common">Southern green stink bug</name>
    <name type="synonym">Cimex viridulus</name>
    <dbReference type="NCBI Taxonomy" id="85310"/>
    <lineage>
        <taxon>Eukaryota</taxon>
        <taxon>Metazoa</taxon>
        <taxon>Ecdysozoa</taxon>
        <taxon>Arthropoda</taxon>
        <taxon>Hexapoda</taxon>
        <taxon>Insecta</taxon>
        <taxon>Pterygota</taxon>
        <taxon>Neoptera</taxon>
        <taxon>Paraneoptera</taxon>
        <taxon>Hemiptera</taxon>
        <taxon>Heteroptera</taxon>
        <taxon>Panheteroptera</taxon>
        <taxon>Pentatomomorpha</taxon>
        <taxon>Pentatomoidea</taxon>
        <taxon>Pentatomidae</taxon>
        <taxon>Pentatominae</taxon>
        <taxon>Nezara</taxon>
    </lineage>
</organism>
<name>A0A9P0HIX5_NEZVI</name>
<dbReference type="EMBL" id="OV725081">
    <property type="protein sequence ID" value="CAH1402604.1"/>
    <property type="molecule type" value="Genomic_DNA"/>
</dbReference>
<protein>
    <submittedName>
        <fullName evidence="1">Uncharacterized protein</fullName>
    </submittedName>
</protein>
<reference evidence="1" key="1">
    <citation type="submission" date="2022-01" db="EMBL/GenBank/DDBJ databases">
        <authorList>
            <person name="King R."/>
        </authorList>
    </citation>
    <scope>NUCLEOTIDE SEQUENCE</scope>
</reference>
<gene>
    <name evidence="1" type="ORF">NEZAVI_LOCUS11387</name>
</gene>